<organism evidence="2">
    <name type="scientific">uncultured Acetobacteraceae bacterium</name>
    <dbReference type="NCBI Taxonomy" id="169975"/>
    <lineage>
        <taxon>Bacteria</taxon>
        <taxon>Pseudomonadati</taxon>
        <taxon>Pseudomonadota</taxon>
        <taxon>Alphaproteobacteria</taxon>
        <taxon>Acetobacterales</taxon>
        <taxon>Acetobacteraceae</taxon>
        <taxon>environmental samples</taxon>
    </lineage>
</organism>
<protein>
    <submittedName>
        <fullName evidence="2">Uncharacterized protein</fullName>
    </submittedName>
</protein>
<proteinExistence type="predicted"/>
<accession>A0A6J4I690</accession>
<sequence length="62" mass="6536">WAGGARTARASGNRRGRAIVLALRARGTACGASGPRGDAPLHGYSRPPNSDRRLSRVQVVVR</sequence>
<dbReference type="EMBL" id="CADCTL010000119">
    <property type="protein sequence ID" value="CAA9243130.1"/>
    <property type="molecule type" value="Genomic_DNA"/>
</dbReference>
<feature type="non-terminal residue" evidence="2">
    <location>
        <position position="1"/>
    </location>
</feature>
<feature type="region of interest" description="Disordered" evidence="1">
    <location>
        <begin position="30"/>
        <end position="62"/>
    </location>
</feature>
<dbReference type="AlphaFoldDB" id="A0A6J4I690"/>
<name>A0A6J4I690_9PROT</name>
<evidence type="ECO:0000313" key="2">
    <source>
        <dbReference type="EMBL" id="CAA9243130.1"/>
    </source>
</evidence>
<reference evidence="2" key="1">
    <citation type="submission" date="2020-02" db="EMBL/GenBank/DDBJ databases">
        <authorList>
            <person name="Meier V. D."/>
        </authorList>
    </citation>
    <scope>NUCLEOTIDE SEQUENCE</scope>
    <source>
        <strain evidence="2">AVDCRST_MAG04</strain>
    </source>
</reference>
<feature type="non-terminal residue" evidence="2">
    <location>
        <position position="62"/>
    </location>
</feature>
<evidence type="ECO:0000256" key="1">
    <source>
        <dbReference type="SAM" id="MobiDB-lite"/>
    </source>
</evidence>
<gene>
    <name evidence="2" type="ORF">AVDCRST_MAG04-1722</name>
</gene>